<evidence type="ECO:0000313" key="20">
    <source>
        <dbReference type="Proteomes" id="UP000476176"/>
    </source>
</evidence>
<evidence type="ECO:0000313" key="19">
    <source>
        <dbReference type="Proteomes" id="UP000441208"/>
    </source>
</evidence>
<evidence type="ECO:0000313" key="9">
    <source>
        <dbReference type="EMBL" id="KAE9084648.1"/>
    </source>
</evidence>
<evidence type="ECO:0000256" key="1">
    <source>
        <dbReference type="ARBA" id="ARBA00004613"/>
    </source>
</evidence>
<dbReference type="Proteomes" id="UP000476176">
    <property type="component" value="Unassembled WGS sequence"/>
</dbReference>
<evidence type="ECO:0000313" key="6">
    <source>
        <dbReference type="EMBL" id="KAE8922562.1"/>
    </source>
</evidence>
<evidence type="ECO:0000313" key="15">
    <source>
        <dbReference type="Proteomes" id="UP000433483"/>
    </source>
</evidence>
<evidence type="ECO:0000313" key="18">
    <source>
        <dbReference type="Proteomes" id="UP000440732"/>
    </source>
</evidence>
<dbReference type="Proteomes" id="UP000429523">
    <property type="component" value="Unassembled WGS sequence"/>
</dbReference>
<dbReference type="EMBL" id="QXGC01003117">
    <property type="protein sequence ID" value="KAE9178491.1"/>
    <property type="molecule type" value="Genomic_DNA"/>
</dbReference>
<comment type="caution">
    <text evidence="6">The sequence shown here is derived from an EMBL/GenBank/DDBJ whole genome shotgun (WGS) entry which is preliminary data.</text>
</comment>
<evidence type="ECO:0000256" key="2">
    <source>
        <dbReference type="ARBA" id="ARBA00010400"/>
    </source>
</evidence>
<dbReference type="EMBL" id="QXGF01003050">
    <property type="protein sequence ID" value="KAE8922562.1"/>
    <property type="molecule type" value="Genomic_DNA"/>
</dbReference>
<dbReference type="EMBL" id="QXGB01003242">
    <property type="protein sequence ID" value="KAE9171893.1"/>
    <property type="molecule type" value="Genomic_DNA"/>
</dbReference>
<evidence type="ECO:0000256" key="4">
    <source>
        <dbReference type="ARBA" id="ARBA00022729"/>
    </source>
</evidence>
<dbReference type="InterPro" id="IPR031825">
    <property type="entry name" value="RXLR"/>
</dbReference>
<evidence type="ECO:0000313" key="14">
    <source>
        <dbReference type="Proteomes" id="UP000429523"/>
    </source>
</evidence>
<keyword evidence="15" id="KW-1185">Reference proteome</keyword>
<protein>
    <recommendedName>
        <fullName evidence="5">RxLR effector protein</fullName>
    </recommendedName>
</protein>
<feature type="chain" id="PRO_5033932165" description="RxLR effector protein" evidence="5">
    <location>
        <begin position="21"/>
        <end position="163"/>
    </location>
</feature>
<comment type="function">
    <text evidence="5">Effector that suppresses plant defense responses during pathogen infection.</text>
</comment>
<dbReference type="Proteomes" id="UP000488956">
    <property type="component" value="Unassembled WGS sequence"/>
</dbReference>
<sequence length="163" mass="18097">MRLSYALLVVAATFLASCGATPESTQAKLSHVATADHVQPAVSDNPNKRLLRTAETAVVREDEDEERAIDAINKLKYSKYFRKTVGKDGTFSGKYVQALLNKPELREKTFEAWAKADLDGAHLKEALGNMYRKGRAELLNRYTASTKEVLRKPGNQVIGDGIW</sequence>
<accession>A0A6A3DKW9</accession>
<dbReference type="AlphaFoldDB" id="A0A6A3DKW9"/>
<gene>
    <name evidence="13" type="ORF">PF001_g26364</name>
    <name evidence="12" type="ORF">PF002_g27619</name>
    <name evidence="11" type="ORF">PF004_g25468</name>
    <name evidence="10" type="ORF">PF005_g26957</name>
    <name evidence="9" type="ORF">PF006_g26429</name>
    <name evidence="7" type="ORF">PF007_g26913</name>
    <name evidence="6" type="ORF">PF009_g27175</name>
    <name evidence="8" type="ORF">PF010_g26032</name>
</gene>
<dbReference type="EMBL" id="QXFX01003125">
    <property type="protein sequence ID" value="KAE9071045.1"/>
    <property type="molecule type" value="Genomic_DNA"/>
</dbReference>
<evidence type="ECO:0000313" key="21">
    <source>
        <dbReference type="Proteomes" id="UP000488956"/>
    </source>
</evidence>
<name>A0A6A3DKW9_9STRA</name>
<evidence type="ECO:0000313" key="13">
    <source>
        <dbReference type="EMBL" id="KAE9275940.1"/>
    </source>
</evidence>
<evidence type="ECO:0000256" key="3">
    <source>
        <dbReference type="ARBA" id="ARBA00022525"/>
    </source>
</evidence>
<evidence type="ECO:0000256" key="5">
    <source>
        <dbReference type="RuleBase" id="RU367124"/>
    </source>
</evidence>
<evidence type="ECO:0000313" key="11">
    <source>
        <dbReference type="EMBL" id="KAE9178491.1"/>
    </source>
</evidence>
<dbReference type="EMBL" id="QXGA01003323">
    <property type="protein sequence ID" value="KAE9084648.1"/>
    <property type="molecule type" value="Genomic_DNA"/>
</dbReference>
<evidence type="ECO:0000313" key="17">
    <source>
        <dbReference type="Proteomes" id="UP000440367"/>
    </source>
</evidence>
<dbReference type="GO" id="GO:0005576">
    <property type="term" value="C:extracellular region"/>
    <property type="evidence" value="ECO:0007669"/>
    <property type="project" value="UniProtKB-SubCell"/>
</dbReference>
<dbReference type="Proteomes" id="UP000440367">
    <property type="component" value="Unassembled WGS sequence"/>
</dbReference>
<comment type="domain">
    <text evidence="5">The RxLR-dEER motif acts to carry the protein into the host cell cytoplasm through binding to cell surface phosphatidylinositol-3-phosphate.</text>
</comment>
<dbReference type="EMBL" id="QXGD01003150">
    <property type="protein sequence ID" value="KAE9180221.1"/>
    <property type="molecule type" value="Genomic_DNA"/>
</dbReference>
<feature type="signal peptide" evidence="5">
    <location>
        <begin position="1"/>
        <end position="20"/>
    </location>
</feature>
<evidence type="ECO:0000313" key="7">
    <source>
        <dbReference type="EMBL" id="KAE9070522.1"/>
    </source>
</evidence>
<dbReference type="Proteomes" id="UP000440732">
    <property type="component" value="Unassembled WGS sequence"/>
</dbReference>
<dbReference type="Proteomes" id="UP000441208">
    <property type="component" value="Unassembled WGS sequence"/>
</dbReference>
<reference evidence="14 15" key="1">
    <citation type="submission" date="2018-08" db="EMBL/GenBank/DDBJ databases">
        <title>Genomic investigation of the strawberry pathogen Phytophthora fragariae indicates pathogenicity is determined by transcriptional variation in three key races.</title>
        <authorList>
            <person name="Adams T.M."/>
            <person name="Armitage A.D."/>
            <person name="Sobczyk M.K."/>
            <person name="Bates H.J."/>
            <person name="Dunwell J.M."/>
            <person name="Nellist C.F."/>
            <person name="Harrison R.J."/>
        </authorList>
    </citation>
    <scope>NUCLEOTIDE SEQUENCE [LARGE SCALE GENOMIC DNA]</scope>
    <source>
        <strain evidence="13 16">A4</strain>
        <strain evidence="12 17">BC-1</strain>
        <strain evidence="11 20">BC-23</strain>
        <strain evidence="10 15">NOV-27</strain>
        <strain evidence="9 18">NOV-5</strain>
        <strain evidence="7 19">NOV-71</strain>
        <strain evidence="6 14">NOV-9</strain>
        <strain evidence="8 21">ONT-3</strain>
    </source>
</reference>
<dbReference type="Pfam" id="PF16810">
    <property type="entry name" value="RXLR"/>
    <property type="match status" value="1"/>
</dbReference>
<evidence type="ECO:0000313" key="12">
    <source>
        <dbReference type="EMBL" id="KAE9180221.1"/>
    </source>
</evidence>
<proteinExistence type="inferred from homology"/>
<dbReference type="Proteomes" id="UP000433483">
    <property type="component" value="Unassembled WGS sequence"/>
</dbReference>
<keyword evidence="4 5" id="KW-0732">Signal</keyword>
<organism evidence="6 14">
    <name type="scientific">Phytophthora fragariae</name>
    <dbReference type="NCBI Taxonomy" id="53985"/>
    <lineage>
        <taxon>Eukaryota</taxon>
        <taxon>Sar</taxon>
        <taxon>Stramenopiles</taxon>
        <taxon>Oomycota</taxon>
        <taxon>Peronosporomycetes</taxon>
        <taxon>Peronosporales</taxon>
        <taxon>Peronosporaceae</taxon>
        <taxon>Phytophthora</taxon>
    </lineage>
</organism>
<dbReference type="PROSITE" id="PS51257">
    <property type="entry name" value="PROKAR_LIPOPROTEIN"/>
    <property type="match status" value="1"/>
</dbReference>
<evidence type="ECO:0000313" key="16">
    <source>
        <dbReference type="Proteomes" id="UP000437068"/>
    </source>
</evidence>
<comment type="subcellular location">
    <subcellularLocation>
        <location evidence="1 5">Secreted</location>
    </subcellularLocation>
</comment>
<dbReference type="EMBL" id="QXGE01003284">
    <property type="protein sequence ID" value="KAE9275940.1"/>
    <property type="molecule type" value="Genomic_DNA"/>
</dbReference>
<dbReference type="Proteomes" id="UP000437068">
    <property type="component" value="Unassembled WGS sequence"/>
</dbReference>
<dbReference type="OrthoDB" id="109022at2759"/>
<dbReference type="EMBL" id="QXFZ01003212">
    <property type="protein sequence ID" value="KAE9070522.1"/>
    <property type="molecule type" value="Genomic_DNA"/>
</dbReference>
<keyword evidence="3 5" id="KW-0964">Secreted</keyword>
<comment type="similarity">
    <text evidence="2 5">Belongs to the RxLR effector family.</text>
</comment>
<evidence type="ECO:0000313" key="8">
    <source>
        <dbReference type="EMBL" id="KAE9071045.1"/>
    </source>
</evidence>
<evidence type="ECO:0000313" key="10">
    <source>
        <dbReference type="EMBL" id="KAE9171893.1"/>
    </source>
</evidence>